<feature type="region of interest" description="Disordered" evidence="6">
    <location>
        <begin position="55"/>
        <end position="85"/>
    </location>
</feature>
<feature type="region of interest" description="Disordered" evidence="6">
    <location>
        <begin position="486"/>
        <end position="544"/>
    </location>
</feature>
<dbReference type="InterPro" id="IPR045269">
    <property type="entry name" value="Atg1-like"/>
</dbReference>
<keyword evidence="9" id="KW-1185">Reference proteome</keyword>
<dbReference type="OrthoDB" id="4062651at2759"/>
<dbReference type="Gene3D" id="1.10.510.10">
    <property type="entry name" value="Transferase(Phosphotransferase) domain 1"/>
    <property type="match status" value="1"/>
</dbReference>
<proteinExistence type="predicted"/>
<feature type="domain" description="Protein kinase" evidence="7">
    <location>
        <begin position="18"/>
        <end position="327"/>
    </location>
</feature>
<dbReference type="PANTHER" id="PTHR24348:SF22">
    <property type="entry name" value="NON-SPECIFIC SERINE_THREONINE PROTEIN KINASE"/>
    <property type="match status" value="1"/>
</dbReference>
<feature type="compositionally biased region" description="Low complexity" evidence="6">
    <location>
        <begin position="363"/>
        <end position="373"/>
    </location>
</feature>
<dbReference type="AlphaFoldDB" id="A0A1G4J288"/>
<dbReference type="SUPFAM" id="SSF56112">
    <property type="entry name" value="Protein kinase-like (PK-like)"/>
    <property type="match status" value="1"/>
</dbReference>
<feature type="region of interest" description="Disordered" evidence="6">
    <location>
        <begin position="363"/>
        <end position="382"/>
    </location>
</feature>
<feature type="compositionally biased region" description="Polar residues" evidence="6">
    <location>
        <begin position="786"/>
        <end position="808"/>
    </location>
</feature>
<dbReference type="FunFam" id="1.10.510.10:FF:000942">
    <property type="entry name" value="Serine/threonine-protein kinase KSP1"/>
    <property type="match status" value="1"/>
</dbReference>
<keyword evidence="4" id="KW-0418">Kinase</keyword>
<dbReference type="GO" id="GO:0005524">
    <property type="term" value="F:ATP binding"/>
    <property type="evidence" value="ECO:0007669"/>
    <property type="project" value="UniProtKB-KW"/>
</dbReference>
<dbReference type="GO" id="GO:0000407">
    <property type="term" value="C:phagophore assembly site"/>
    <property type="evidence" value="ECO:0007669"/>
    <property type="project" value="TreeGrafter"/>
</dbReference>
<dbReference type="Proteomes" id="UP000191024">
    <property type="component" value="Chromosome C"/>
</dbReference>
<dbReference type="GO" id="GO:0016020">
    <property type="term" value="C:membrane"/>
    <property type="evidence" value="ECO:0007669"/>
    <property type="project" value="TreeGrafter"/>
</dbReference>
<dbReference type="GO" id="GO:0000045">
    <property type="term" value="P:autophagosome assembly"/>
    <property type="evidence" value="ECO:0007669"/>
    <property type="project" value="TreeGrafter"/>
</dbReference>
<dbReference type="PROSITE" id="PS00108">
    <property type="entry name" value="PROTEIN_KINASE_ST"/>
    <property type="match status" value="1"/>
</dbReference>
<dbReference type="GO" id="GO:0010506">
    <property type="term" value="P:regulation of autophagy"/>
    <property type="evidence" value="ECO:0007669"/>
    <property type="project" value="InterPro"/>
</dbReference>
<evidence type="ECO:0000256" key="5">
    <source>
        <dbReference type="ARBA" id="ARBA00022840"/>
    </source>
</evidence>
<organism evidence="8 9">
    <name type="scientific">Lachancea mirantina</name>
    <dbReference type="NCBI Taxonomy" id="1230905"/>
    <lineage>
        <taxon>Eukaryota</taxon>
        <taxon>Fungi</taxon>
        <taxon>Dikarya</taxon>
        <taxon>Ascomycota</taxon>
        <taxon>Saccharomycotina</taxon>
        <taxon>Saccharomycetes</taxon>
        <taxon>Saccharomycetales</taxon>
        <taxon>Saccharomycetaceae</taxon>
        <taxon>Lachancea</taxon>
    </lineage>
</organism>
<sequence length="832" mass="93783">MTDEYEIYKEGGLLRNRYKKIDDISEGSYGYVSLANDVQTKKLVAVKHIFKNENDDDEDDDKNCSNGSSRRSTDRRSSNGRKSMISEKVKSKLSNNICFEVLYEVDIHHKVGKHKNITELYDFFDSFIIMEYCSGGDLYEAIKADYVPRKTKQIIHIASQIMEAVQYVHRKGIYHRDIKPENILISGSDWTIKLTDWGLATTDKTSRDRSVGSERYMAPELFKGNLDCDEENDFYECDKVDIWAIGIVLLNVVFHKNPFSVANQTDKSFCYFAANREALFDVFSTMSYDFFQVLRHSLTIDPTNRNLSLMQKELLRLGEFTLDDEFYNKLTDEEYTTSVESGATPTFTSTTPTVVERLISTTPTTSDTITPSPTDHKTAKEKDPVPRFRFRKRSHPAQGNLHKNALPIKIDDTKIIRNSRKPLAIPTPNTHINNYFNEYKSKQNENFKTRDFFTPPSVQNRYMEGIFNGKSGKSRGRRNSRETYKKYSFSGATPTSSSHRSALKPNTNHLSPNGARRGSHLSTGSTPSGKYVPPHSRPSSFYGSPKIPNITSVLESALNAPAPTESSTFHEKYQVASDSNDNDLDDVLFTLEENDLDGFATDIDGLSLHGDIAEDVRQEAISKSSHDAGEHDVPDLLRSPVGTHQDLAYGKGNPYFNQLTSSSKQSMDSKPKSGVYVPPHQRKERAQAAKQDSISSPHSGATLSVSQNSISYGSFNSRRFSNNHSAESKGTSTKGSAFVSRNHGKATTVLQQDDIFAESNALVFEDDSDYDEDPEETPKKSWFGPHQSQAFSKTQSPTKIRTGRKSSSIQDDLIGSLEQYKNNWLMLQQQQD</sequence>
<keyword evidence="5" id="KW-0067">ATP-binding</keyword>
<evidence type="ECO:0000256" key="6">
    <source>
        <dbReference type="SAM" id="MobiDB-lite"/>
    </source>
</evidence>
<dbReference type="STRING" id="1230905.A0A1G4J288"/>
<gene>
    <name evidence="8" type="ORF">LAMI_0C04214G</name>
</gene>
<dbReference type="SMART" id="SM00220">
    <property type="entry name" value="S_TKc"/>
    <property type="match status" value="1"/>
</dbReference>
<evidence type="ECO:0000313" key="8">
    <source>
        <dbReference type="EMBL" id="SCU83693.1"/>
    </source>
</evidence>
<evidence type="ECO:0000256" key="1">
    <source>
        <dbReference type="ARBA" id="ARBA00012513"/>
    </source>
</evidence>
<keyword evidence="2" id="KW-0808">Transferase</keyword>
<dbReference type="GO" id="GO:0005776">
    <property type="term" value="C:autophagosome"/>
    <property type="evidence" value="ECO:0007669"/>
    <property type="project" value="TreeGrafter"/>
</dbReference>
<evidence type="ECO:0000259" key="7">
    <source>
        <dbReference type="PROSITE" id="PS50011"/>
    </source>
</evidence>
<dbReference type="GO" id="GO:0005829">
    <property type="term" value="C:cytosol"/>
    <property type="evidence" value="ECO:0007669"/>
    <property type="project" value="TreeGrafter"/>
</dbReference>
<evidence type="ECO:0000313" key="9">
    <source>
        <dbReference type="Proteomes" id="UP000191024"/>
    </source>
</evidence>
<dbReference type="EMBL" id="LT598466">
    <property type="protein sequence ID" value="SCU83693.1"/>
    <property type="molecule type" value="Genomic_DNA"/>
</dbReference>
<feature type="compositionally biased region" description="Polar residues" evidence="6">
    <location>
        <begin position="655"/>
        <end position="668"/>
    </location>
</feature>
<feature type="compositionally biased region" description="Polar residues" evidence="6">
    <location>
        <begin position="690"/>
        <end position="705"/>
    </location>
</feature>
<accession>A0A1G4J288</accession>
<dbReference type="GO" id="GO:0004674">
    <property type="term" value="F:protein serine/threonine kinase activity"/>
    <property type="evidence" value="ECO:0007669"/>
    <property type="project" value="UniProtKB-EC"/>
</dbReference>
<evidence type="ECO:0000256" key="4">
    <source>
        <dbReference type="ARBA" id="ARBA00022777"/>
    </source>
</evidence>
<dbReference type="InterPro" id="IPR011009">
    <property type="entry name" value="Kinase-like_dom_sf"/>
</dbReference>
<protein>
    <recommendedName>
        <fullName evidence="1">non-specific serine/threonine protein kinase</fullName>
        <ecNumber evidence="1">2.7.11.1</ecNumber>
    </recommendedName>
</protein>
<feature type="region of interest" description="Disordered" evidence="6">
    <location>
        <begin position="640"/>
        <end position="705"/>
    </location>
</feature>
<name>A0A1G4J288_9SACH</name>
<feature type="region of interest" description="Disordered" evidence="6">
    <location>
        <begin position="764"/>
        <end position="808"/>
    </location>
</feature>
<dbReference type="PROSITE" id="PS50011">
    <property type="entry name" value="PROTEIN_KINASE_DOM"/>
    <property type="match status" value="1"/>
</dbReference>
<dbReference type="EC" id="2.7.11.1" evidence="1"/>
<evidence type="ECO:0000256" key="2">
    <source>
        <dbReference type="ARBA" id="ARBA00022679"/>
    </source>
</evidence>
<dbReference type="InterPro" id="IPR000719">
    <property type="entry name" value="Prot_kinase_dom"/>
</dbReference>
<feature type="compositionally biased region" description="Acidic residues" evidence="6">
    <location>
        <begin position="764"/>
        <end position="775"/>
    </location>
</feature>
<dbReference type="PANTHER" id="PTHR24348">
    <property type="entry name" value="SERINE/THREONINE-PROTEIN KINASE UNC-51-RELATED"/>
    <property type="match status" value="1"/>
</dbReference>
<dbReference type="InterPro" id="IPR008271">
    <property type="entry name" value="Ser/Thr_kinase_AS"/>
</dbReference>
<dbReference type="Gene3D" id="3.30.200.20">
    <property type="entry name" value="Phosphorylase Kinase, domain 1"/>
    <property type="match status" value="1"/>
</dbReference>
<keyword evidence="3" id="KW-0547">Nucleotide-binding</keyword>
<reference evidence="9" key="1">
    <citation type="submission" date="2016-03" db="EMBL/GenBank/DDBJ databases">
        <authorList>
            <person name="Devillers H."/>
        </authorList>
    </citation>
    <scope>NUCLEOTIDE SEQUENCE [LARGE SCALE GENOMIC DNA]</scope>
</reference>
<feature type="compositionally biased region" description="Polar residues" evidence="6">
    <location>
        <begin position="490"/>
        <end position="511"/>
    </location>
</feature>
<evidence type="ECO:0000256" key="3">
    <source>
        <dbReference type="ARBA" id="ARBA00022741"/>
    </source>
</evidence>
<dbReference type="Pfam" id="PF00069">
    <property type="entry name" value="Pkinase"/>
    <property type="match status" value="1"/>
</dbReference>